<dbReference type="PROSITE" id="PS50088">
    <property type="entry name" value="ANK_REPEAT"/>
    <property type="match status" value="1"/>
</dbReference>
<reference evidence="4 5" key="1">
    <citation type="journal article" date="2022" name="Int. J. Syst. Evol. Microbiol.">
        <title>Neobacillus kokaensis sp. nov., isolated from soil.</title>
        <authorList>
            <person name="Yuki K."/>
            <person name="Matsubara H."/>
            <person name="Yamaguchi S."/>
        </authorList>
    </citation>
    <scope>NUCLEOTIDE SEQUENCE [LARGE SCALE GENOMIC DNA]</scope>
    <source>
        <strain evidence="4 5">LOB 377</strain>
    </source>
</reference>
<dbReference type="Proteomes" id="UP000637074">
    <property type="component" value="Unassembled WGS sequence"/>
</dbReference>
<evidence type="ECO:0008006" key="6">
    <source>
        <dbReference type="Google" id="ProtNLM"/>
    </source>
</evidence>
<organism evidence="4 5">
    <name type="scientific">Neobacillus kokaensis</name>
    <dbReference type="NCBI Taxonomy" id="2759023"/>
    <lineage>
        <taxon>Bacteria</taxon>
        <taxon>Bacillati</taxon>
        <taxon>Bacillota</taxon>
        <taxon>Bacilli</taxon>
        <taxon>Bacillales</taxon>
        <taxon>Bacillaceae</taxon>
        <taxon>Neobacillus</taxon>
    </lineage>
</organism>
<dbReference type="PROSITE" id="PS50297">
    <property type="entry name" value="ANK_REP_REGION"/>
    <property type="match status" value="1"/>
</dbReference>
<evidence type="ECO:0000313" key="4">
    <source>
        <dbReference type="EMBL" id="GHI01100.1"/>
    </source>
</evidence>
<dbReference type="SUPFAM" id="SSF48403">
    <property type="entry name" value="Ankyrin repeat"/>
    <property type="match status" value="1"/>
</dbReference>
<accession>A0ABQ3NB09</accession>
<dbReference type="Gene3D" id="1.25.40.20">
    <property type="entry name" value="Ankyrin repeat-containing domain"/>
    <property type="match status" value="1"/>
</dbReference>
<proteinExistence type="predicted"/>
<dbReference type="RefSeq" id="WP_191276755.1">
    <property type="nucleotide sequence ID" value="NZ_BNDS01000033.1"/>
</dbReference>
<dbReference type="Pfam" id="PF12796">
    <property type="entry name" value="Ank_2"/>
    <property type="match status" value="1"/>
</dbReference>
<dbReference type="InterPro" id="IPR036770">
    <property type="entry name" value="Ankyrin_rpt-contain_sf"/>
</dbReference>
<protein>
    <recommendedName>
        <fullName evidence="6">Ankyrin</fullName>
    </recommendedName>
</protein>
<evidence type="ECO:0000256" key="1">
    <source>
        <dbReference type="ARBA" id="ARBA00022737"/>
    </source>
</evidence>
<feature type="repeat" description="ANK" evidence="3">
    <location>
        <begin position="647"/>
        <end position="679"/>
    </location>
</feature>
<name>A0ABQ3NB09_9BACI</name>
<evidence type="ECO:0000256" key="2">
    <source>
        <dbReference type="ARBA" id="ARBA00023043"/>
    </source>
</evidence>
<comment type="caution">
    <text evidence="4">The sequence shown here is derived from an EMBL/GenBank/DDBJ whole genome shotgun (WGS) entry which is preliminary data.</text>
</comment>
<dbReference type="EMBL" id="BNDS01000033">
    <property type="protein sequence ID" value="GHI01100.1"/>
    <property type="molecule type" value="Genomic_DNA"/>
</dbReference>
<keyword evidence="5" id="KW-1185">Reference proteome</keyword>
<evidence type="ECO:0000256" key="3">
    <source>
        <dbReference type="PROSITE-ProRule" id="PRU00023"/>
    </source>
</evidence>
<dbReference type="PANTHER" id="PTHR24171:SF8">
    <property type="entry name" value="BRCA1-ASSOCIATED RING DOMAIN PROTEIN 1"/>
    <property type="match status" value="1"/>
</dbReference>
<evidence type="ECO:0000313" key="5">
    <source>
        <dbReference type="Proteomes" id="UP000637074"/>
    </source>
</evidence>
<keyword evidence="2 3" id="KW-0040">ANK repeat</keyword>
<dbReference type="SMART" id="SM00248">
    <property type="entry name" value="ANK"/>
    <property type="match status" value="3"/>
</dbReference>
<keyword evidence="1" id="KW-0677">Repeat</keyword>
<sequence length="737" mass="84931">MKTQLKSHLFEKPEEGLTALCEELEHSLSPNLHKEVQDFIHHLVQSEMEHLDKTISDKLFTDTKKIQDRWKEEEVSSSEKKRLMGQYLRLVHPNALTQLLNQSYNTNFTRETYTHFLDELIQQNCFPSILKRYTAADSLFQAFSQYMMMKTDPLIQMLKGHSERFVEHIDFIQRIAEKEKVNSAIGLGAGMVGSVLGGPVGRILTRKAVDALTSYDLYIEGSFGDVMAEWKKVHKAWKQLKNTLEQGFRLLYTMLIGGYFLKVRQDYDDLGYLIDGFDKGDFQIKAIVKPSEQRRLIHWMAENERLIGEALSSQNYSFAHQLSQKLLQFFKENPYAGKVPHTVHGNQKTLLEWGYLYRYGIYLYQIEEVYWKKGKYTQAAQLYRELTAQLSVTVENVQSIGGKSIIAFHDLLLRIIMISVQENNEKPTADLFSEYSGKNRVDEKTASILQSFDLFRGEKVDDQLPFGNLSKVYQRQLNECGIRSDQFLSFLQKKNLLNSLGILAFKRGLSQLRRHTVSGAKSFLAGAKHLKLHIITPAFVIILLGFNTYYFVKHAAFYPASLDRFYFEKVEDKWFSTGLDKHAYDEAIRQSDMKRGFFLLENTDVNPNHLNQYGSSFLIRTVEYGSIEDLKRLIDMGGVNLNIVDEDGYTPLSEAINEKNIEAFQLLLENGADPNAKEYGESLVFDIITKNDLRLFDLFVKYGGNLNTKNTFGDTPLQDAERDDRDEIAARLHVLGY</sequence>
<dbReference type="InterPro" id="IPR002110">
    <property type="entry name" value="Ankyrin_rpt"/>
</dbReference>
<gene>
    <name evidence="4" type="ORF">AM1BK_46420</name>
</gene>
<dbReference type="PANTHER" id="PTHR24171">
    <property type="entry name" value="ANKYRIN REPEAT DOMAIN-CONTAINING PROTEIN 39-RELATED"/>
    <property type="match status" value="1"/>
</dbReference>